<dbReference type="HAMAP" id="MF_01659">
    <property type="entry name" value="MenD"/>
    <property type="match status" value="1"/>
</dbReference>
<comment type="subunit">
    <text evidence="7">Homodimer.</text>
</comment>
<sequence length="596" mass="66663">MSVSVFNRCWARVILESLVRHGVTQFCIAPGSRSTPLTLEAVELQNQNRAVCHTHFDERGLGFFALGLAKSRQECVAVIVTSGTATANLYPAIIEARQTNVNLVILTADRPIELLECGANQAILQENMFADYPVAKVNLPRPTPDLSASWLLSYLDQAYQKQHQTPGVIHINVPLPEPLYGADEEKINQHEWFTPIQSWLAQRERELWVEHPVKKYDAEPHTDWDAWRAKKGVILIGRLSKIESEGLSQWANAMGWIVITDVQSNVPPILPHADVWLGNKTVLKKLLQADIVIQFGGGFISKRVNQFLQAYQGEYWIVADGHKNLDPYHHARTRFNMSIAAWLQTHPPVRQKPWLLEPLALSKFCGDFIMRNLGAALNEASLAYNIDKVLPNNCDLFLGNSLFVRLSDAFARLPDDCRVFTNRGASGIDGLIATAAGVSLGSNRPLIAMLGDTSLLYDLNSLALLQKVVQPVIVFVINNNGGAIFDILPVREDVKEKYYQMPHQLEFAQAAALFGLKYALPRTWSDLNSVLRQAYKQRGATLIELKVPATAASQFYRYILNEIANAVIGDDNDDEHETVDEVAQTEDKKDTLVPEE</sequence>
<keyword evidence="5 7" id="KW-0786">Thiamine pyrophosphate</keyword>
<dbReference type="GO" id="GO:0070204">
    <property type="term" value="F:2-succinyl-5-enolpyruvyl-6-hydroxy-3-cyclohexene-1-carboxylic-acid synthase activity"/>
    <property type="evidence" value="ECO:0007669"/>
    <property type="project" value="UniProtKB-UniRule"/>
</dbReference>
<dbReference type="SUPFAM" id="SSF52518">
    <property type="entry name" value="Thiamin diphosphate-binding fold (THDP-binding)"/>
    <property type="match status" value="2"/>
</dbReference>
<dbReference type="Gene3D" id="3.40.50.1220">
    <property type="entry name" value="TPP-binding domain"/>
    <property type="match status" value="1"/>
</dbReference>
<reference evidence="12 13" key="1">
    <citation type="submission" date="2018-12" db="EMBL/GenBank/DDBJ databases">
        <authorList>
            <consortium name="Pathogen Informatics"/>
        </authorList>
    </citation>
    <scope>NUCLEOTIDE SEQUENCE [LARGE SCALE GENOMIC DNA]</scope>
    <source>
        <strain evidence="12 13">NCTC12871</strain>
    </source>
</reference>
<feature type="compositionally biased region" description="Acidic residues" evidence="8">
    <location>
        <begin position="571"/>
        <end position="584"/>
    </location>
</feature>
<comment type="cofactor">
    <cofactor evidence="7">
        <name>Mg(2+)</name>
        <dbReference type="ChEBI" id="CHEBI:18420"/>
    </cofactor>
    <cofactor evidence="7">
        <name>Mn(2+)</name>
        <dbReference type="ChEBI" id="CHEBI:29035"/>
    </cofactor>
</comment>
<dbReference type="EMBL" id="LR134510">
    <property type="protein sequence ID" value="VEJ09793.1"/>
    <property type="molecule type" value="Genomic_DNA"/>
</dbReference>
<evidence type="ECO:0000256" key="8">
    <source>
        <dbReference type="SAM" id="MobiDB-lite"/>
    </source>
</evidence>
<evidence type="ECO:0000313" key="13">
    <source>
        <dbReference type="Proteomes" id="UP000279799"/>
    </source>
</evidence>
<gene>
    <name evidence="7 12" type="primary">menD</name>
    <name evidence="12" type="ORF">NCTC12871_01278</name>
</gene>
<comment type="function">
    <text evidence="7">Catalyzes the thiamine diphosphate-dependent decarboxylation of 2-oxoglutarate and the subsequent addition of the resulting succinic semialdehyde-thiamine pyrophosphate anion to isochorismate to yield 2-succinyl-5-enolpyruvyl-6-hydroxy-3-cyclohexene-1-carboxylate (SEPHCHC).</text>
</comment>
<keyword evidence="2 7" id="KW-0808">Transferase</keyword>
<feature type="region of interest" description="Disordered" evidence="8">
    <location>
        <begin position="571"/>
        <end position="596"/>
    </location>
</feature>
<dbReference type="PANTHER" id="PTHR42916:SF1">
    <property type="entry name" value="PROTEIN PHYLLO, CHLOROPLASTIC"/>
    <property type="match status" value="1"/>
</dbReference>
<evidence type="ECO:0000256" key="6">
    <source>
        <dbReference type="ARBA" id="ARBA00023211"/>
    </source>
</evidence>
<dbReference type="EC" id="2.2.1.9" evidence="7"/>
<dbReference type="UniPathway" id="UPA00079"/>
<protein>
    <recommendedName>
        <fullName evidence="7">2-succinyl-5-enolpyruvyl-6-hydroxy-3-cyclohexene-1-carboxylate synthase</fullName>
        <shortName evidence="7">SEPHCHC synthase</shortName>
        <ecNumber evidence="7">2.2.1.9</ecNumber>
    </recommendedName>
    <alternativeName>
        <fullName evidence="7">Menaquinone biosynthesis protein MenD</fullName>
    </alternativeName>
</protein>
<evidence type="ECO:0000256" key="5">
    <source>
        <dbReference type="ARBA" id="ARBA00023052"/>
    </source>
</evidence>
<accession>A0A448TV35</accession>
<dbReference type="Pfam" id="PF02775">
    <property type="entry name" value="TPP_enzyme_C"/>
    <property type="match status" value="1"/>
</dbReference>
<comment type="similarity">
    <text evidence="7">Belongs to the TPP enzyme family. MenD subfamily.</text>
</comment>
<dbReference type="PIRSF" id="PIRSF004983">
    <property type="entry name" value="MenD"/>
    <property type="match status" value="1"/>
</dbReference>
<dbReference type="PANTHER" id="PTHR42916">
    <property type="entry name" value="2-SUCCINYL-5-ENOLPYRUVYL-6-HYDROXY-3-CYCLOHEXENE-1-CARBOXYLATE SYNTHASE"/>
    <property type="match status" value="1"/>
</dbReference>
<dbReference type="InterPro" id="IPR029061">
    <property type="entry name" value="THDP-binding"/>
</dbReference>
<evidence type="ECO:0000259" key="10">
    <source>
        <dbReference type="Pfam" id="PF02776"/>
    </source>
</evidence>
<dbReference type="OrthoDB" id="9791859at2"/>
<dbReference type="Proteomes" id="UP000279799">
    <property type="component" value="Chromosome"/>
</dbReference>
<comment type="pathway">
    <text evidence="7">Quinol/quinone metabolism; 1,4-dihydroxy-2-naphthoate biosynthesis; 1,4-dihydroxy-2-naphthoate from chorismate: step 2/7.</text>
</comment>
<dbReference type="NCBIfam" id="TIGR00173">
    <property type="entry name" value="menD"/>
    <property type="match status" value="1"/>
</dbReference>
<keyword evidence="3 7" id="KW-0479">Metal-binding</keyword>
<dbReference type="CDD" id="cd02009">
    <property type="entry name" value="TPP_SHCHC_synthase"/>
    <property type="match status" value="1"/>
</dbReference>
<dbReference type="GO" id="GO:0009234">
    <property type="term" value="P:menaquinone biosynthetic process"/>
    <property type="evidence" value="ECO:0007669"/>
    <property type="project" value="UniProtKB-UniRule"/>
</dbReference>
<dbReference type="GO" id="GO:0030976">
    <property type="term" value="F:thiamine pyrophosphate binding"/>
    <property type="evidence" value="ECO:0007669"/>
    <property type="project" value="UniProtKB-UniRule"/>
</dbReference>
<keyword evidence="13" id="KW-1185">Reference proteome</keyword>
<keyword evidence="1 7" id="KW-0474">Menaquinone biosynthesis</keyword>
<feature type="domain" description="Thiamine pyrophosphate enzyme N-terminal TPP-binding" evidence="10">
    <location>
        <begin position="11"/>
        <end position="121"/>
    </location>
</feature>
<evidence type="ECO:0000256" key="2">
    <source>
        <dbReference type="ARBA" id="ARBA00022679"/>
    </source>
</evidence>
<feature type="domain" description="Menaquinone biosynthesis protein MenD middle" evidence="11">
    <location>
        <begin position="190"/>
        <end position="398"/>
    </location>
</feature>
<dbReference type="InterPro" id="IPR011766">
    <property type="entry name" value="TPP_enzyme_TPP-bd"/>
</dbReference>
<evidence type="ECO:0000256" key="3">
    <source>
        <dbReference type="ARBA" id="ARBA00022723"/>
    </source>
</evidence>
<name>A0A448TV35_9PAST</name>
<evidence type="ECO:0000256" key="7">
    <source>
        <dbReference type="HAMAP-Rule" id="MF_01659"/>
    </source>
</evidence>
<dbReference type="CDD" id="cd07037">
    <property type="entry name" value="TPP_PYR_MenD"/>
    <property type="match status" value="1"/>
</dbReference>
<dbReference type="GO" id="GO:0030145">
    <property type="term" value="F:manganese ion binding"/>
    <property type="evidence" value="ECO:0007669"/>
    <property type="project" value="UniProtKB-UniRule"/>
</dbReference>
<keyword evidence="4 7" id="KW-0460">Magnesium</keyword>
<proteinExistence type="inferred from homology"/>
<dbReference type="KEGG" id="adp:NCTC12871_01278"/>
<evidence type="ECO:0000259" key="9">
    <source>
        <dbReference type="Pfam" id="PF02775"/>
    </source>
</evidence>
<dbReference type="AlphaFoldDB" id="A0A448TV35"/>
<comment type="cofactor">
    <cofactor evidence="7">
        <name>thiamine diphosphate</name>
        <dbReference type="ChEBI" id="CHEBI:58937"/>
    </cofactor>
    <text evidence="7">Binds 1 thiamine pyrophosphate per subunit.</text>
</comment>
<dbReference type="Pfam" id="PF16582">
    <property type="entry name" value="TPP_enzyme_M_2"/>
    <property type="match status" value="1"/>
</dbReference>
<dbReference type="Pfam" id="PF02776">
    <property type="entry name" value="TPP_enzyme_N"/>
    <property type="match status" value="1"/>
</dbReference>
<dbReference type="Gene3D" id="3.40.50.970">
    <property type="match status" value="2"/>
</dbReference>
<evidence type="ECO:0000256" key="1">
    <source>
        <dbReference type="ARBA" id="ARBA00022428"/>
    </source>
</evidence>
<evidence type="ECO:0000313" key="12">
    <source>
        <dbReference type="EMBL" id="VEJ09793.1"/>
    </source>
</evidence>
<dbReference type="InterPro" id="IPR012001">
    <property type="entry name" value="Thiamin_PyroP_enz_TPP-bd_dom"/>
</dbReference>
<feature type="compositionally biased region" description="Basic and acidic residues" evidence="8">
    <location>
        <begin position="585"/>
        <end position="596"/>
    </location>
</feature>
<feature type="domain" description="Thiamine pyrophosphate enzyme TPP-binding" evidence="9">
    <location>
        <begin position="421"/>
        <end position="544"/>
    </location>
</feature>
<dbReference type="InterPro" id="IPR032264">
    <property type="entry name" value="MenD_middle"/>
</dbReference>
<organism evidence="12 13">
    <name type="scientific">Actinobacillus delphinicola</name>
    <dbReference type="NCBI Taxonomy" id="51161"/>
    <lineage>
        <taxon>Bacteria</taxon>
        <taxon>Pseudomonadati</taxon>
        <taxon>Pseudomonadota</taxon>
        <taxon>Gammaproteobacteria</taxon>
        <taxon>Pasteurellales</taxon>
        <taxon>Pasteurellaceae</taxon>
        <taxon>Actinobacillus</taxon>
    </lineage>
</organism>
<dbReference type="UniPathway" id="UPA01057">
    <property type="reaction ID" value="UER00164"/>
</dbReference>
<dbReference type="GO" id="GO:0000287">
    <property type="term" value="F:magnesium ion binding"/>
    <property type="evidence" value="ECO:0007669"/>
    <property type="project" value="UniProtKB-UniRule"/>
</dbReference>
<comment type="pathway">
    <text evidence="7">Quinol/quinone metabolism; menaquinone biosynthesis.</text>
</comment>
<evidence type="ECO:0000259" key="11">
    <source>
        <dbReference type="Pfam" id="PF16582"/>
    </source>
</evidence>
<keyword evidence="6 7" id="KW-0464">Manganese</keyword>
<dbReference type="InterPro" id="IPR004433">
    <property type="entry name" value="MenaQ_synth_MenD"/>
</dbReference>
<comment type="catalytic activity">
    <reaction evidence="7">
        <text>isochorismate + 2-oxoglutarate + H(+) = 5-enolpyruvoyl-6-hydroxy-2-succinyl-cyclohex-3-ene-1-carboxylate + CO2</text>
        <dbReference type="Rhea" id="RHEA:25593"/>
        <dbReference type="ChEBI" id="CHEBI:15378"/>
        <dbReference type="ChEBI" id="CHEBI:16526"/>
        <dbReference type="ChEBI" id="CHEBI:16810"/>
        <dbReference type="ChEBI" id="CHEBI:29780"/>
        <dbReference type="ChEBI" id="CHEBI:58818"/>
        <dbReference type="EC" id="2.2.1.9"/>
    </reaction>
</comment>
<evidence type="ECO:0000256" key="4">
    <source>
        <dbReference type="ARBA" id="ARBA00022842"/>
    </source>
</evidence>